<dbReference type="EMBL" id="JBCLYO010000023">
    <property type="protein sequence ID" value="KAL0079076.1"/>
    <property type="molecule type" value="Genomic_DNA"/>
</dbReference>
<evidence type="ECO:0000313" key="2">
    <source>
        <dbReference type="Proteomes" id="UP001448207"/>
    </source>
</evidence>
<protein>
    <submittedName>
        <fullName evidence="1">Uncharacterized protein</fullName>
    </submittedName>
</protein>
<accession>A0ABR3ANW1</accession>
<dbReference type="Proteomes" id="UP001448207">
    <property type="component" value="Unassembled WGS sequence"/>
</dbReference>
<proteinExistence type="predicted"/>
<keyword evidence="2" id="KW-1185">Reference proteome</keyword>
<evidence type="ECO:0000313" key="1">
    <source>
        <dbReference type="EMBL" id="KAL0079076.1"/>
    </source>
</evidence>
<name>A0ABR3ANW1_PHYBL</name>
<gene>
    <name evidence="1" type="ORF">J3Q64DRAFT_1839224</name>
</gene>
<sequence>MYTINLLFELKKKADKNKTEFKLPNVGTLLNYQHNKFNKIFLFPTTIKKVMIKATSNLNSGITGQVKTADCHFNLPFNHLHLLLANPKKASYLSAIPDYTENQCLSIQQDEKWKRDPLFQLERFYLKDNIALFDGYLVEQGSDSEAVPRIGFSLTIIASLAIFSDDTSGNLTKTHGMYDSVLVNFSEMSYHMRNRRKKNFFVMAVSQQAGFKFTPLMRILAVDLKSLENDIEMYSLTYNKTVTVCALLLFITADNARHTKLVSLKHAMSNFLCRRCYHYSLTRFSFNDFDSDHLVRHYQRRTKEHYRIAATDPTQKSMNKMPILADLWYSYTSAKDLLCLQSFNPAFDTSVEVLHTVTLAVYKYLVNHSFKEVLKGNTTLQVKLFNLLEQKKDSRDFTRTFRKKFRHSESYLGKEFKILMQVLLAILNAEFANNTEVSIIAKPFTELGILSSLLFVQEVNSDFNQYLSNVDNTTCHLVESLYKYDIYVNTKFSLTLKTHLLLHLKEDIKRFGCDLHFETKKGEQFNKFI</sequence>
<organism evidence="1 2">
    <name type="scientific">Phycomyces blakesleeanus</name>
    <dbReference type="NCBI Taxonomy" id="4837"/>
    <lineage>
        <taxon>Eukaryota</taxon>
        <taxon>Fungi</taxon>
        <taxon>Fungi incertae sedis</taxon>
        <taxon>Mucoromycota</taxon>
        <taxon>Mucoromycotina</taxon>
        <taxon>Mucoromycetes</taxon>
        <taxon>Mucorales</taxon>
        <taxon>Phycomycetaceae</taxon>
        <taxon>Phycomyces</taxon>
    </lineage>
</organism>
<reference evidence="1 2" key="1">
    <citation type="submission" date="2024-04" db="EMBL/GenBank/DDBJ databases">
        <title>Symmetric and asymmetric DNA N6-adenine methylation regulates different biological responses in Mucorales.</title>
        <authorList>
            <consortium name="Lawrence Berkeley National Laboratory"/>
            <person name="Lax C."/>
            <person name="Mondo S.J."/>
            <person name="Osorio-Concepcion M."/>
            <person name="Muszewska A."/>
            <person name="Corrochano-Luque M."/>
            <person name="Gutierrez G."/>
            <person name="Riley R."/>
            <person name="Lipzen A."/>
            <person name="Guo J."/>
            <person name="Hundley H."/>
            <person name="Amirebrahimi M."/>
            <person name="Ng V."/>
            <person name="Lorenzo-Gutierrez D."/>
            <person name="Binder U."/>
            <person name="Yang J."/>
            <person name="Song Y."/>
            <person name="Canovas D."/>
            <person name="Navarro E."/>
            <person name="Freitag M."/>
            <person name="Gabaldon T."/>
            <person name="Grigoriev I.V."/>
            <person name="Corrochano L.M."/>
            <person name="Nicolas F.E."/>
            <person name="Garre V."/>
        </authorList>
    </citation>
    <scope>NUCLEOTIDE SEQUENCE [LARGE SCALE GENOMIC DNA]</scope>
    <source>
        <strain evidence="1 2">L51</strain>
    </source>
</reference>
<comment type="caution">
    <text evidence="1">The sequence shown here is derived from an EMBL/GenBank/DDBJ whole genome shotgun (WGS) entry which is preliminary data.</text>
</comment>